<protein>
    <submittedName>
        <fullName evidence="1">Uncharacterized protein</fullName>
    </submittedName>
</protein>
<reference evidence="1 2" key="1">
    <citation type="submission" date="2018-06" db="EMBL/GenBank/DDBJ databases">
        <authorList>
            <consortium name="Pathogen Informatics"/>
            <person name="Doyle S."/>
        </authorList>
    </citation>
    <scope>NUCLEOTIDE SEQUENCE [LARGE SCALE GENOMIC DNA]</scope>
    <source>
        <strain evidence="1 2">NCTC9637</strain>
    </source>
</reference>
<dbReference type="Proteomes" id="UP000255099">
    <property type="component" value="Unassembled WGS sequence"/>
</dbReference>
<name>A0A377W5H3_KLEPN</name>
<proteinExistence type="predicted"/>
<organism evidence="1 2">
    <name type="scientific">Klebsiella pneumoniae</name>
    <dbReference type="NCBI Taxonomy" id="573"/>
    <lineage>
        <taxon>Bacteria</taxon>
        <taxon>Pseudomonadati</taxon>
        <taxon>Pseudomonadota</taxon>
        <taxon>Gammaproteobacteria</taxon>
        <taxon>Enterobacterales</taxon>
        <taxon>Enterobacteriaceae</taxon>
        <taxon>Klebsiella/Raoultella group</taxon>
        <taxon>Klebsiella</taxon>
        <taxon>Klebsiella pneumoniae complex</taxon>
    </lineage>
</organism>
<sequence length="71" mass="7941">MKMVLGNPCAVEAQTLRVADLFGRQPVARLRGALIEQTGKKTEAFWHYAFSVWACAKREETWGMAAISSRV</sequence>
<accession>A0A377W5H3</accession>
<dbReference type="EMBL" id="UGLB01000003">
    <property type="protein sequence ID" value="STT48481.1"/>
    <property type="molecule type" value="Genomic_DNA"/>
</dbReference>
<gene>
    <name evidence="1" type="ORF">NCTC9637_03427</name>
</gene>
<evidence type="ECO:0000313" key="1">
    <source>
        <dbReference type="EMBL" id="STT48481.1"/>
    </source>
</evidence>
<evidence type="ECO:0000313" key="2">
    <source>
        <dbReference type="Proteomes" id="UP000255099"/>
    </source>
</evidence>
<dbReference type="AlphaFoldDB" id="A0A377W5H3"/>